<keyword evidence="2" id="KW-0812">Transmembrane</keyword>
<feature type="transmembrane region" description="Helical" evidence="2">
    <location>
        <begin position="263"/>
        <end position="291"/>
    </location>
</feature>
<dbReference type="EnsemblMetazoa" id="XM_021351056.2">
    <property type="protein sequence ID" value="XP_021206731.2"/>
    <property type="gene ID" value="LOC105842286"/>
</dbReference>
<feature type="compositionally biased region" description="Basic and acidic residues" evidence="1">
    <location>
        <begin position="354"/>
        <end position="365"/>
    </location>
</feature>
<dbReference type="RefSeq" id="XP_021206731.2">
    <property type="nucleotide sequence ID" value="XM_021351056.3"/>
</dbReference>
<dbReference type="KEGG" id="bmor:105842286"/>
<evidence type="ECO:0000256" key="2">
    <source>
        <dbReference type="SAM" id="Phobius"/>
    </source>
</evidence>
<protein>
    <submittedName>
        <fullName evidence="4">Uncharacterized protein</fullName>
    </submittedName>
</protein>
<keyword evidence="2" id="KW-0472">Membrane</keyword>
<reference evidence="4" key="2">
    <citation type="submission" date="2022-06" db="UniProtKB">
        <authorList>
            <consortium name="EnsemblMetazoa"/>
        </authorList>
    </citation>
    <scope>IDENTIFICATION</scope>
    <source>
        <strain evidence="4">p50T (Dazao)</strain>
    </source>
</reference>
<keyword evidence="3" id="KW-0732">Signal</keyword>
<evidence type="ECO:0000256" key="1">
    <source>
        <dbReference type="SAM" id="MobiDB-lite"/>
    </source>
</evidence>
<reference evidence="5" key="1">
    <citation type="journal article" date="2008" name="Insect Biochem. Mol. Biol.">
        <title>The genome of a lepidopteran model insect, the silkworm Bombyx mori.</title>
        <authorList>
            <consortium name="International Silkworm Genome Consortium"/>
        </authorList>
    </citation>
    <scope>NUCLEOTIDE SEQUENCE [LARGE SCALE GENOMIC DNA]</scope>
    <source>
        <strain evidence="5">p50T</strain>
    </source>
</reference>
<sequence length="438" mass="50104">MSIKTLFYFMFLFFGSFQEKGESVLNDEDNKNIITSELTNIIRLKTTTIHNKLYCDHHAETYYVFAKKKIRVIVNSDIEINEITCFITNLTSHVFSHGDVLKNGNEEYEVEANISTPLFGWKWTCMLYMNSHYKPVFCKFTVNEIAEEYFRLEVDGVRLKINVDIPTSVEYYLNATYKYVREKTVKILCEPASALLTTGYRISVKNSPISSTCVPTVLDVTCTLDLQRSHSGQYIDFVFTQLSTGEQLVLRLILIHEKQHSGFPWAIVEIVGVTFGAIVLILITAIVAYKIMKKQILNKKRCPDLTYEPLPDHGTSNATPFPREVEEYMQARDYVEIPSSATPADTPLYSTVVPKRDRQNNDNKPQESVPDSSNEYANDASSCQYDYPTIGSVGLTKVQNIECTNVLKDKDNTYKRLKEDTDYVEPCYTEISNSYVNT</sequence>
<evidence type="ECO:0000313" key="4">
    <source>
        <dbReference type="EnsemblMetazoa" id="XP_021206731.2"/>
    </source>
</evidence>
<name>A0A8R2DML4_BOMMO</name>
<keyword evidence="5" id="KW-1185">Reference proteome</keyword>
<feature type="region of interest" description="Disordered" evidence="1">
    <location>
        <begin position="339"/>
        <end position="380"/>
    </location>
</feature>
<dbReference type="Proteomes" id="UP000005204">
    <property type="component" value="Unassembled WGS sequence"/>
</dbReference>
<proteinExistence type="predicted"/>
<dbReference type="GeneID" id="105842286"/>
<evidence type="ECO:0000313" key="5">
    <source>
        <dbReference type="Proteomes" id="UP000005204"/>
    </source>
</evidence>
<organism evidence="4 5">
    <name type="scientific">Bombyx mori</name>
    <name type="common">Silk moth</name>
    <dbReference type="NCBI Taxonomy" id="7091"/>
    <lineage>
        <taxon>Eukaryota</taxon>
        <taxon>Metazoa</taxon>
        <taxon>Ecdysozoa</taxon>
        <taxon>Arthropoda</taxon>
        <taxon>Hexapoda</taxon>
        <taxon>Insecta</taxon>
        <taxon>Pterygota</taxon>
        <taxon>Neoptera</taxon>
        <taxon>Endopterygota</taxon>
        <taxon>Lepidoptera</taxon>
        <taxon>Glossata</taxon>
        <taxon>Ditrysia</taxon>
        <taxon>Bombycoidea</taxon>
        <taxon>Bombycidae</taxon>
        <taxon>Bombycinae</taxon>
        <taxon>Bombyx</taxon>
    </lineage>
</organism>
<feature type="compositionally biased region" description="Polar residues" evidence="1">
    <location>
        <begin position="369"/>
        <end position="380"/>
    </location>
</feature>
<accession>A0A8R2DML4</accession>
<keyword evidence="2" id="KW-1133">Transmembrane helix</keyword>
<feature type="chain" id="PRO_5035733583" evidence="3">
    <location>
        <begin position="24"/>
        <end position="438"/>
    </location>
</feature>
<feature type="signal peptide" evidence="3">
    <location>
        <begin position="1"/>
        <end position="23"/>
    </location>
</feature>
<evidence type="ECO:0000256" key="3">
    <source>
        <dbReference type="SAM" id="SignalP"/>
    </source>
</evidence>
<dbReference type="AlphaFoldDB" id="A0A8R2DML4"/>